<evidence type="ECO:0000313" key="3">
    <source>
        <dbReference type="Proteomes" id="UP000681967"/>
    </source>
</evidence>
<organism evidence="2 3">
    <name type="scientific">Rotaria magnacalcarata</name>
    <dbReference type="NCBI Taxonomy" id="392030"/>
    <lineage>
        <taxon>Eukaryota</taxon>
        <taxon>Metazoa</taxon>
        <taxon>Spiralia</taxon>
        <taxon>Gnathifera</taxon>
        <taxon>Rotifera</taxon>
        <taxon>Eurotatoria</taxon>
        <taxon>Bdelloidea</taxon>
        <taxon>Philodinida</taxon>
        <taxon>Philodinidae</taxon>
        <taxon>Rotaria</taxon>
    </lineage>
</organism>
<feature type="region of interest" description="Disordered" evidence="1">
    <location>
        <begin position="15"/>
        <end position="57"/>
    </location>
</feature>
<dbReference type="Proteomes" id="UP000681967">
    <property type="component" value="Unassembled WGS sequence"/>
</dbReference>
<dbReference type="AlphaFoldDB" id="A0A8S3B7Q7"/>
<evidence type="ECO:0000256" key="1">
    <source>
        <dbReference type="SAM" id="MobiDB-lite"/>
    </source>
</evidence>
<comment type="caution">
    <text evidence="2">The sequence shown here is derived from an EMBL/GenBank/DDBJ whole genome shotgun (WGS) entry which is preliminary data.</text>
</comment>
<evidence type="ECO:0000313" key="2">
    <source>
        <dbReference type="EMBL" id="CAF4778425.1"/>
    </source>
</evidence>
<proteinExistence type="predicted"/>
<name>A0A8S3B7Q7_9BILA</name>
<protein>
    <submittedName>
        <fullName evidence="2">Uncharacterized protein</fullName>
    </submittedName>
</protein>
<dbReference type="EMBL" id="CAJOBH010135257">
    <property type="protein sequence ID" value="CAF4778425.1"/>
    <property type="molecule type" value="Genomic_DNA"/>
</dbReference>
<gene>
    <name evidence="2" type="ORF">BYL167_LOCUS47207</name>
</gene>
<feature type="compositionally biased region" description="Polar residues" evidence="1">
    <location>
        <begin position="24"/>
        <end position="40"/>
    </location>
</feature>
<feature type="non-terminal residue" evidence="2">
    <location>
        <position position="1"/>
    </location>
</feature>
<sequence>FTPLYTHILKPTITETKKRKSMPMTDTSNQEIDSSLLSNGDSEETQSTTLSNRRSQRRRTVRYKFILLSYTSFSLLL</sequence>
<accession>A0A8S3B7Q7</accession>
<reference evidence="2" key="1">
    <citation type="submission" date="2021-02" db="EMBL/GenBank/DDBJ databases">
        <authorList>
            <person name="Nowell W R."/>
        </authorList>
    </citation>
    <scope>NUCLEOTIDE SEQUENCE</scope>
</reference>